<dbReference type="Gene3D" id="1.10.440.10">
    <property type="entry name" value="T4 endonuclease V"/>
    <property type="match status" value="1"/>
</dbReference>
<dbReference type="SUPFAM" id="SSF47077">
    <property type="entry name" value="T4 endonuclease V"/>
    <property type="match status" value="1"/>
</dbReference>
<dbReference type="AlphaFoldDB" id="A0AAW4PJJ5"/>
<protein>
    <submittedName>
        <fullName evidence="1">Pyrimidine dimer DNA glycosylase/endonuclease V</fullName>
    </submittedName>
</protein>
<accession>A0AAW4PJJ5</accession>
<dbReference type="InterPro" id="IPR024796">
    <property type="entry name" value="T4_endonuc_V"/>
</dbReference>
<gene>
    <name evidence="1" type="ORF">EGH23_25320</name>
</gene>
<evidence type="ECO:0000313" key="1">
    <source>
        <dbReference type="EMBL" id="MBX0298185.1"/>
    </source>
</evidence>
<dbReference type="Pfam" id="PF03013">
    <property type="entry name" value="Pyr_excise"/>
    <property type="match status" value="1"/>
</dbReference>
<organism evidence="1 2">
    <name type="scientific">Haloarcula nitratireducens</name>
    <dbReference type="NCBI Taxonomy" id="2487749"/>
    <lineage>
        <taxon>Archaea</taxon>
        <taxon>Methanobacteriati</taxon>
        <taxon>Methanobacteriota</taxon>
        <taxon>Stenosarchaea group</taxon>
        <taxon>Halobacteria</taxon>
        <taxon>Halobacteriales</taxon>
        <taxon>Haloarculaceae</taxon>
        <taxon>Haloarcula</taxon>
    </lineage>
</organism>
<comment type="caution">
    <text evidence="1">The sequence shown here is derived from an EMBL/GenBank/DDBJ whole genome shotgun (WGS) entry which is preliminary data.</text>
</comment>
<evidence type="ECO:0000313" key="2">
    <source>
        <dbReference type="Proteomes" id="UP001430455"/>
    </source>
</evidence>
<name>A0AAW4PJJ5_9EURY</name>
<dbReference type="Proteomes" id="UP001430455">
    <property type="component" value="Unassembled WGS sequence"/>
</dbReference>
<sequence length="111" mass="12705">MTRMWCVDPELLCRQHLLGEHKELHQLVGHVRAGNTNAIHGHAERGQIDTSRVSARHRTLVAEMERRGYNHNSPLEYDDSLNVGNVDESANLVELRERCVDCQDRIDSANH</sequence>
<dbReference type="InterPro" id="IPR004260">
    <property type="entry name" value="Pyr-dimer_DNA_glycosylase"/>
</dbReference>
<dbReference type="EMBL" id="RKLT01000042">
    <property type="protein sequence ID" value="MBX0298185.1"/>
    <property type="molecule type" value="Genomic_DNA"/>
</dbReference>
<keyword evidence="2" id="KW-1185">Reference proteome</keyword>
<proteinExistence type="predicted"/>
<reference evidence="1 2" key="1">
    <citation type="submission" date="2021-06" db="EMBL/GenBank/DDBJ databases">
        <title>Halomicroarcula sp. a new haloarchaeum isolated from saline soil.</title>
        <authorList>
            <person name="Duran-Viseras A."/>
            <person name="Sanchez-Porro C."/>
            <person name="Ventosa A."/>
        </authorList>
    </citation>
    <scope>NUCLEOTIDE SEQUENCE [LARGE SCALE GENOMIC DNA]</scope>
    <source>
        <strain evidence="1 2">F27</strain>
    </source>
</reference>